<dbReference type="SUPFAM" id="SSF143011">
    <property type="entry name" value="RelE-like"/>
    <property type="match status" value="1"/>
</dbReference>
<evidence type="ECO:0000256" key="1">
    <source>
        <dbReference type="ARBA" id="ARBA00022649"/>
    </source>
</evidence>
<dbReference type="Gene3D" id="3.30.2310.20">
    <property type="entry name" value="RelE-like"/>
    <property type="match status" value="1"/>
</dbReference>
<dbReference type="EMBL" id="JAGVWC010000011">
    <property type="protein sequence ID" value="MBS3061957.1"/>
    <property type="molecule type" value="Genomic_DNA"/>
</dbReference>
<comment type="caution">
    <text evidence="2">The sequence shown here is derived from an EMBL/GenBank/DDBJ whole genome shotgun (WGS) entry which is preliminary data.</text>
</comment>
<organism evidence="2 3">
    <name type="scientific">Candidatus Iainarchaeum sp</name>
    <dbReference type="NCBI Taxonomy" id="3101447"/>
    <lineage>
        <taxon>Archaea</taxon>
        <taxon>Candidatus Iainarchaeota</taxon>
        <taxon>Candidatus Iainarchaeia</taxon>
        <taxon>Candidatus Iainarchaeales</taxon>
        <taxon>Candidatus Iainarchaeaceae</taxon>
        <taxon>Candidatus Iainarchaeum</taxon>
    </lineage>
</organism>
<keyword evidence="1" id="KW-1277">Toxin-antitoxin system</keyword>
<sequence>MPYSVFRSDRFKKEYKKLDGRQQQLVKKKIDKIVENPEVGKPLHAPLQNFKSERIENLRIVYTIEGTLIKFAWIEDRGHAYD</sequence>
<dbReference type="AlphaFoldDB" id="A0A8T4L5Q9"/>
<dbReference type="Pfam" id="PF05016">
    <property type="entry name" value="ParE_toxin"/>
    <property type="match status" value="1"/>
</dbReference>
<dbReference type="InterPro" id="IPR035093">
    <property type="entry name" value="RelE/ParE_toxin_dom_sf"/>
</dbReference>
<dbReference type="Proteomes" id="UP000675968">
    <property type="component" value="Unassembled WGS sequence"/>
</dbReference>
<proteinExistence type="predicted"/>
<gene>
    <name evidence="2" type="ORF">J4215_05235</name>
</gene>
<evidence type="ECO:0000313" key="2">
    <source>
        <dbReference type="EMBL" id="MBS3061957.1"/>
    </source>
</evidence>
<reference evidence="2" key="1">
    <citation type="submission" date="2021-03" db="EMBL/GenBank/DDBJ databases">
        <authorList>
            <person name="Jaffe A."/>
        </authorList>
    </citation>
    <scope>NUCLEOTIDE SEQUENCE</scope>
    <source>
        <strain evidence="2">RIFCSPLOWO2_01_FULL_AR10_48_17</strain>
    </source>
</reference>
<dbReference type="InterPro" id="IPR007712">
    <property type="entry name" value="RelE/ParE_toxin"/>
</dbReference>
<name>A0A8T4L5Q9_9ARCH</name>
<protein>
    <submittedName>
        <fullName evidence="2">Type II toxin-antitoxin system RelE/ParE family toxin</fullName>
    </submittedName>
</protein>
<evidence type="ECO:0000313" key="3">
    <source>
        <dbReference type="Proteomes" id="UP000675968"/>
    </source>
</evidence>
<reference evidence="2" key="2">
    <citation type="submission" date="2021-05" db="EMBL/GenBank/DDBJ databases">
        <title>Protein family content uncovers lineage relationships and bacterial pathway maintenance mechanisms in DPANN archaea.</title>
        <authorList>
            <person name="Castelle C.J."/>
            <person name="Meheust R."/>
            <person name="Jaffe A.L."/>
            <person name="Seitz K."/>
            <person name="Gong X."/>
            <person name="Baker B.J."/>
            <person name="Banfield J.F."/>
        </authorList>
    </citation>
    <scope>NUCLEOTIDE SEQUENCE</scope>
    <source>
        <strain evidence="2">RIFCSPLOWO2_01_FULL_AR10_48_17</strain>
    </source>
</reference>
<accession>A0A8T4L5Q9</accession>